<dbReference type="InterPro" id="IPR036390">
    <property type="entry name" value="WH_DNA-bd_sf"/>
</dbReference>
<proteinExistence type="inferred from homology"/>
<keyword evidence="7" id="KW-1185">Reference proteome</keyword>
<dbReference type="InterPro" id="IPR005119">
    <property type="entry name" value="LysR_subst-bd"/>
</dbReference>
<evidence type="ECO:0000256" key="4">
    <source>
        <dbReference type="ARBA" id="ARBA00023163"/>
    </source>
</evidence>
<accession>A0ABS7PS74</accession>
<dbReference type="PROSITE" id="PS50931">
    <property type="entry name" value="HTH_LYSR"/>
    <property type="match status" value="1"/>
</dbReference>
<dbReference type="Pfam" id="PF00126">
    <property type="entry name" value="HTH_1"/>
    <property type="match status" value="1"/>
</dbReference>
<protein>
    <submittedName>
        <fullName evidence="6">LysR family transcriptional regulator</fullName>
    </submittedName>
</protein>
<keyword evidence="2" id="KW-0805">Transcription regulation</keyword>
<dbReference type="Pfam" id="PF03466">
    <property type="entry name" value="LysR_substrate"/>
    <property type="match status" value="1"/>
</dbReference>
<gene>
    <name evidence="6" type="ORF">K7G82_17700</name>
</gene>
<keyword evidence="4" id="KW-0804">Transcription</keyword>
<dbReference type="Proteomes" id="UP000706039">
    <property type="component" value="Unassembled WGS sequence"/>
</dbReference>
<evidence type="ECO:0000259" key="5">
    <source>
        <dbReference type="PROSITE" id="PS50931"/>
    </source>
</evidence>
<dbReference type="CDD" id="cd05466">
    <property type="entry name" value="PBP2_LTTR_substrate"/>
    <property type="match status" value="1"/>
</dbReference>
<evidence type="ECO:0000256" key="2">
    <source>
        <dbReference type="ARBA" id="ARBA00023015"/>
    </source>
</evidence>
<dbReference type="Gene3D" id="3.40.190.290">
    <property type="match status" value="1"/>
</dbReference>
<dbReference type="InterPro" id="IPR050950">
    <property type="entry name" value="HTH-type_LysR_regulators"/>
</dbReference>
<sequence>MAQLRALVTLEETQSFTVAAQRLGRTQSAISHAVRQIEEVFGEVLFDRLKEGTVPNSTGKLAIAEARLAFAHLERLEFAIRGESALETGRLRLACFPSATRWILPEVIGAYSQRHPGIELEIFERADDACVTAVRERRVDLGMINAPYGDLMTIPLFDDELCLVATHASLPDNHEAGLRSFADIPFIYPRGACEPLIDAAFQAAGFTPSIAASMTTNGPTLILSLLRARRSFTILPALALHDQSNSDLYIDPIRPRLLRRVALAAGSEHTLPPAARAFVDLLRDHQLQAGGPMTFTTPTVAGAGGI</sequence>
<evidence type="ECO:0000313" key="6">
    <source>
        <dbReference type="EMBL" id="MBY8824143.1"/>
    </source>
</evidence>
<feature type="domain" description="HTH lysR-type" evidence="5">
    <location>
        <begin position="1"/>
        <end position="56"/>
    </location>
</feature>
<evidence type="ECO:0000256" key="1">
    <source>
        <dbReference type="ARBA" id="ARBA00009437"/>
    </source>
</evidence>
<dbReference type="RefSeq" id="WP_222991230.1">
    <property type="nucleotide sequence ID" value="NZ_JAINVV010000008.1"/>
</dbReference>
<evidence type="ECO:0000313" key="7">
    <source>
        <dbReference type="Proteomes" id="UP000706039"/>
    </source>
</evidence>
<dbReference type="PANTHER" id="PTHR30419">
    <property type="entry name" value="HTH-TYPE TRANSCRIPTIONAL REGULATOR YBHD"/>
    <property type="match status" value="1"/>
</dbReference>
<comment type="caution">
    <text evidence="6">The sequence shown here is derived from an EMBL/GenBank/DDBJ whole genome shotgun (WGS) entry which is preliminary data.</text>
</comment>
<dbReference type="InterPro" id="IPR000847">
    <property type="entry name" value="LysR_HTH_N"/>
</dbReference>
<dbReference type="EMBL" id="JAINVV010000008">
    <property type="protein sequence ID" value="MBY8824143.1"/>
    <property type="molecule type" value="Genomic_DNA"/>
</dbReference>
<organism evidence="6 7">
    <name type="scientific">Sphingomonas colocasiae</name>
    <dbReference type="NCBI Taxonomy" id="1848973"/>
    <lineage>
        <taxon>Bacteria</taxon>
        <taxon>Pseudomonadati</taxon>
        <taxon>Pseudomonadota</taxon>
        <taxon>Alphaproteobacteria</taxon>
        <taxon>Sphingomonadales</taxon>
        <taxon>Sphingomonadaceae</taxon>
        <taxon>Sphingomonas</taxon>
    </lineage>
</organism>
<evidence type="ECO:0000256" key="3">
    <source>
        <dbReference type="ARBA" id="ARBA00023125"/>
    </source>
</evidence>
<dbReference type="SUPFAM" id="SSF46785">
    <property type="entry name" value="Winged helix' DNA-binding domain"/>
    <property type="match status" value="1"/>
</dbReference>
<comment type="similarity">
    <text evidence="1">Belongs to the LysR transcriptional regulatory family.</text>
</comment>
<name>A0ABS7PS74_9SPHN</name>
<dbReference type="Gene3D" id="1.10.10.10">
    <property type="entry name" value="Winged helix-like DNA-binding domain superfamily/Winged helix DNA-binding domain"/>
    <property type="match status" value="1"/>
</dbReference>
<keyword evidence="3" id="KW-0238">DNA-binding</keyword>
<reference evidence="6 7" key="1">
    <citation type="submission" date="2021-08" db="EMBL/GenBank/DDBJ databases">
        <authorList>
            <person name="Tuo L."/>
        </authorList>
    </citation>
    <scope>NUCLEOTIDE SEQUENCE [LARGE SCALE GENOMIC DNA]</scope>
    <source>
        <strain evidence="6 7">JCM 31229</strain>
    </source>
</reference>
<dbReference type="PRINTS" id="PR00039">
    <property type="entry name" value="HTHLYSR"/>
</dbReference>
<dbReference type="InterPro" id="IPR036388">
    <property type="entry name" value="WH-like_DNA-bd_sf"/>
</dbReference>
<dbReference type="SUPFAM" id="SSF53850">
    <property type="entry name" value="Periplasmic binding protein-like II"/>
    <property type="match status" value="1"/>
</dbReference>